<feature type="transmembrane region" description="Helical" evidence="2">
    <location>
        <begin position="64"/>
        <end position="85"/>
    </location>
</feature>
<comment type="caution">
    <text evidence="4">The sequence shown here is derived from an EMBL/GenBank/DDBJ whole genome shotgun (WGS) entry which is preliminary data.</text>
</comment>
<evidence type="ECO:0000313" key="5">
    <source>
        <dbReference type="Proteomes" id="UP000054024"/>
    </source>
</evidence>
<keyword evidence="2" id="KW-0812">Transmembrane</keyword>
<keyword evidence="5" id="KW-1185">Reference proteome</keyword>
<proteinExistence type="predicted"/>
<protein>
    <recommendedName>
        <fullName evidence="3">DUF6286 domain-containing protein</fullName>
    </recommendedName>
</protein>
<organism evidence="4 5">
    <name type="scientific">Streptomyces curacoi</name>
    <dbReference type="NCBI Taxonomy" id="146536"/>
    <lineage>
        <taxon>Bacteria</taxon>
        <taxon>Bacillati</taxon>
        <taxon>Actinomycetota</taxon>
        <taxon>Actinomycetes</taxon>
        <taxon>Kitasatosporales</taxon>
        <taxon>Streptomycetaceae</taxon>
        <taxon>Streptomyces</taxon>
    </lineage>
</organism>
<dbReference type="Pfam" id="PF19803">
    <property type="entry name" value="DUF6286"/>
    <property type="match status" value="1"/>
</dbReference>
<feature type="transmembrane region" description="Helical" evidence="2">
    <location>
        <begin position="110"/>
        <end position="132"/>
    </location>
</feature>
<evidence type="ECO:0000313" key="4">
    <source>
        <dbReference type="EMBL" id="KUM80141.1"/>
    </source>
</evidence>
<sequence length="233" mass="25217">MTPDPGPPGRRSAPPMSPDTMSSANEPAESEPPERDAPPPDAAAGDRNGQHTTHRPWSARRLPAALVASAILVAAGAALFDVVAVRAGRQAAAWRKHLADELATRPVDDVWMLTGAAVAAAVGVWLITLALTPGLRRLLPLRSPPGCPPPHLRASLDRDGAAALLRDAAMRVPGVSTARIRVRRHRVKARADIRFRDPEQVKDDLFAVLNEERDRLALSRPPRIVVRVRRRTV</sequence>
<dbReference type="STRING" id="146536.AQI70_08235"/>
<evidence type="ECO:0000259" key="3">
    <source>
        <dbReference type="Pfam" id="PF19803"/>
    </source>
</evidence>
<keyword evidence="2" id="KW-0472">Membrane</keyword>
<keyword evidence="2" id="KW-1133">Transmembrane helix</keyword>
<dbReference type="EMBL" id="LMWJ01000004">
    <property type="protein sequence ID" value="KUM80141.1"/>
    <property type="molecule type" value="Genomic_DNA"/>
</dbReference>
<evidence type="ECO:0000256" key="1">
    <source>
        <dbReference type="SAM" id="MobiDB-lite"/>
    </source>
</evidence>
<accession>A0A117PIA5</accession>
<dbReference type="Proteomes" id="UP000054024">
    <property type="component" value="Unassembled WGS sequence"/>
</dbReference>
<feature type="domain" description="DUF6286" evidence="3">
    <location>
        <begin position="121"/>
        <end position="229"/>
    </location>
</feature>
<gene>
    <name evidence="4" type="ORF">AQI70_08235</name>
</gene>
<evidence type="ECO:0000256" key="2">
    <source>
        <dbReference type="SAM" id="Phobius"/>
    </source>
</evidence>
<feature type="region of interest" description="Disordered" evidence="1">
    <location>
        <begin position="1"/>
        <end position="57"/>
    </location>
</feature>
<dbReference type="AlphaFoldDB" id="A0A117PIA5"/>
<dbReference type="InterPro" id="IPR046253">
    <property type="entry name" value="DUF6286"/>
</dbReference>
<name>A0A117PIA5_9ACTN</name>
<reference evidence="4 5" key="1">
    <citation type="submission" date="2015-10" db="EMBL/GenBank/DDBJ databases">
        <title>Draft genome sequence of Streptomyces curacoi DSM 40107, type strain for the species Streptomyces curacoi.</title>
        <authorList>
            <person name="Ruckert C."/>
            <person name="Winkler A."/>
            <person name="Kalinowski J."/>
            <person name="Kampfer P."/>
            <person name="Glaeser S."/>
        </authorList>
    </citation>
    <scope>NUCLEOTIDE SEQUENCE [LARGE SCALE GENOMIC DNA]</scope>
    <source>
        <strain evidence="4 5">DSM 40107</strain>
    </source>
</reference>